<sequence length="81" mass="9492">MVCSLRKLPDFPRVHARANRRLGSIARYSIRLDSLTCTTSSFQRIQHPTFSSRLILIPISNKYHHLVSLLIWSTVFFRHQV</sequence>
<protein>
    <submittedName>
        <fullName evidence="1">Uncharacterized protein</fullName>
    </submittedName>
</protein>
<name>A0A4Y7QCA0_9AGAM</name>
<proteinExistence type="predicted"/>
<reference evidence="1 2" key="1">
    <citation type="submission" date="2018-06" db="EMBL/GenBank/DDBJ databases">
        <title>A transcriptomic atlas of mushroom development highlights an independent origin of complex multicellularity.</title>
        <authorList>
            <consortium name="DOE Joint Genome Institute"/>
            <person name="Krizsan K."/>
            <person name="Almasi E."/>
            <person name="Merenyi Z."/>
            <person name="Sahu N."/>
            <person name="Viragh M."/>
            <person name="Koszo T."/>
            <person name="Mondo S."/>
            <person name="Kiss B."/>
            <person name="Balint B."/>
            <person name="Kues U."/>
            <person name="Barry K."/>
            <person name="Hegedus J.C."/>
            <person name="Henrissat B."/>
            <person name="Johnson J."/>
            <person name="Lipzen A."/>
            <person name="Ohm R."/>
            <person name="Nagy I."/>
            <person name="Pangilinan J."/>
            <person name="Yan J."/>
            <person name="Xiong Y."/>
            <person name="Grigoriev I.V."/>
            <person name="Hibbett D.S."/>
            <person name="Nagy L.G."/>
        </authorList>
    </citation>
    <scope>NUCLEOTIDE SEQUENCE [LARGE SCALE GENOMIC DNA]</scope>
    <source>
        <strain evidence="1 2">SZMC22713</strain>
    </source>
</reference>
<evidence type="ECO:0000313" key="1">
    <source>
        <dbReference type="EMBL" id="TDL25303.1"/>
    </source>
</evidence>
<dbReference type="AlphaFoldDB" id="A0A4Y7QCA0"/>
<dbReference type="VEuPathDB" id="FungiDB:BD410DRAFT_635207"/>
<accession>A0A4Y7QCA0</accession>
<dbReference type="EMBL" id="ML170164">
    <property type="protein sequence ID" value="TDL25303.1"/>
    <property type="molecule type" value="Genomic_DNA"/>
</dbReference>
<dbReference type="Proteomes" id="UP000294933">
    <property type="component" value="Unassembled WGS sequence"/>
</dbReference>
<organism evidence="1 2">
    <name type="scientific">Rickenella mellea</name>
    <dbReference type="NCBI Taxonomy" id="50990"/>
    <lineage>
        <taxon>Eukaryota</taxon>
        <taxon>Fungi</taxon>
        <taxon>Dikarya</taxon>
        <taxon>Basidiomycota</taxon>
        <taxon>Agaricomycotina</taxon>
        <taxon>Agaricomycetes</taxon>
        <taxon>Hymenochaetales</taxon>
        <taxon>Rickenellaceae</taxon>
        <taxon>Rickenella</taxon>
    </lineage>
</organism>
<keyword evidence="2" id="KW-1185">Reference proteome</keyword>
<gene>
    <name evidence="1" type="ORF">BD410DRAFT_635207</name>
</gene>
<evidence type="ECO:0000313" key="2">
    <source>
        <dbReference type="Proteomes" id="UP000294933"/>
    </source>
</evidence>